<evidence type="ECO:0000313" key="2">
    <source>
        <dbReference type="EMBL" id="MBI6875459.1"/>
    </source>
</evidence>
<evidence type="ECO:0000256" key="1">
    <source>
        <dbReference type="SAM" id="MobiDB-lite"/>
    </source>
</evidence>
<keyword evidence="3" id="KW-1185">Reference proteome</keyword>
<proteinExistence type="predicted"/>
<organism evidence="2 3">
    <name type="scientific">Clostridium aciditolerans</name>
    <dbReference type="NCBI Taxonomy" id="339861"/>
    <lineage>
        <taxon>Bacteria</taxon>
        <taxon>Bacillati</taxon>
        <taxon>Bacillota</taxon>
        <taxon>Clostridia</taxon>
        <taxon>Eubacteriales</taxon>
        <taxon>Clostridiaceae</taxon>
        <taxon>Clostridium</taxon>
    </lineage>
</organism>
<feature type="region of interest" description="Disordered" evidence="1">
    <location>
        <begin position="19"/>
        <end position="62"/>
    </location>
</feature>
<gene>
    <name evidence="2" type="ORF">I6U51_22560</name>
</gene>
<reference evidence="2" key="1">
    <citation type="submission" date="2020-12" db="EMBL/GenBank/DDBJ databases">
        <title>Clostridium thailandense sp. nov., a novel acetogenic bacterium isolated from peat land soil in Thailand.</title>
        <authorList>
            <person name="Chaikitkaew S."/>
            <person name="Birkeland N.K."/>
        </authorList>
    </citation>
    <scope>NUCLEOTIDE SEQUENCE</scope>
    <source>
        <strain evidence="2">DSM 17425</strain>
    </source>
</reference>
<sequence>MSKKKVFKKDSSNSILNSIAQSMKDHNENSLDSTTGYMDHGNDSIYQAKGRVMRNNDNGSHF</sequence>
<evidence type="ECO:0000313" key="3">
    <source>
        <dbReference type="Proteomes" id="UP000622687"/>
    </source>
</evidence>
<accession>A0A934M3D4</accession>
<comment type="caution">
    <text evidence="2">The sequence shown here is derived from an EMBL/GenBank/DDBJ whole genome shotgun (WGS) entry which is preliminary data.</text>
</comment>
<dbReference type="RefSeq" id="WP_211144804.1">
    <property type="nucleotide sequence ID" value="NZ_JAEEGB010000045.1"/>
</dbReference>
<name>A0A934M3D4_9CLOT</name>
<dbReference type="AlphaFoldDB" id="A0A934M3D4"/>
<dbReference type="Proteomes" id="UP000622687">
    <property type="component" value="Unassembled WGS sequence"/>
</dbReference>
<protein>
    <submittedName>
        <fullName evidence="2">Uncharacterized protein</fullName>
    </submittedName>
</protein>
<dbReference type="EMBL" id="JAEEGB010000045">
    <property type="protein sequence ID" value="MBI6875459.1"/>
    <property type="molecule type" value="Genomic_DNA"/>
</dbReference>